<feature type="compositionally biased region" description="Basic and acidic residues" evidence="1">
    <location>
        <begin position="391"/>
        <end position="400"/>
    </location>
</feature>
<dbReference type="InterPro" id="IPR019557">
    <property type="entry name" value="AminoTfrase-like_pln_mobile"/>
</dbReference>
<proteinExistence type="predicted"/>
<dbReference type="PANTHER" id="PTHR46033:SF1">
    <property type="entry name" value="PROTEIN MAIN-LIKE 2"/>
    <property type="match status" value="1"/>
</dbReference>
<organism evidence="3 4">
    <name type="scientific">Stylosanthes scabra</name>
    <dbReference type="NCBI Taxonomy" id="79078"/>
    <lineage>
        <taxon>Eukaryota</taxon>
        <taxon>Viridiplantae</taxon>
        <taxon>Streptophyta</taxon>
        <taxon>Embryophyta</taxon>
        <taxon>Tracheophyta</taxon>
        <taxon>Spermatophyta</taxon>
        <taxon>Magnoliopsida</taxon>
        <taxon>eudicotyledons</taxon>
        <taxon>Gunneridae</taxon>
        <taxon>Pentapetalae</taxon>
        <taxon>rosids</taxon>
        <taxon>fabids</taxon>
        <taxon>Fabales</taxon>
        <taxon>Fabaceae</taxon>
        <taxon>Papilionoideae</taxon>
        <taxon>50 kb inversion clade</taxon>
        <taxon>dalbergioids sensu lato</taxon>
        <taxon>Dalbergieae</taxon>
        <taxon>Pterocarpus clade</taxon>
        <taxon>Stylosanthes</taxon>
    </lineage>
</organism>
<evidence type="ECO:0000256" key="1">
    <source>
        <dbReference type="SAM" id="MobiDB-lite"/>
    </source>
</evidence>
<protein>
    <recommendedName>
        <fullName evidence="2">Aminotransferase-like plant mobile domain-containing protein</fullName>
    </recommendedName>
</protein>
<dbReference type="EMBL" id="JASCZI010091585">
    <property type="protein sequence ID" value="MED6150745.1"/>
    <property type="molecule type" value="Genomic_DNA"/>
</dbReference>
<comment type="caution">
    <text evidence="3">The sequence shown here is derived from an EMBL/GenBank/DDBJ whole genome shotgun (WGS) entry which is preliminary data.</text>
</comment>
<keyword evidence="4" id="KW-1185">Reference proteome</keyword>
<name>A0ABU6TQN2_9FABA</name>
<dbReference type="Pfam" id="PF10536">
    <property type="entry name" value="PMD"/>
    <property type="match status" value="1"/>
</dbReference>
<feature type="region of interest" description="Disordered" evidence="1">
    <location>
        <begin position="382"/>
        <end position="472"/>
    </location>
</feature>
<evidence type="ECO:0000259" key="2">
    <source>
        <dbReference type="Pfam" id="PF10536"/>
    </source>
</evidence>
<reference evidence="3 4" key="1">
    <citation type="journal article" date="2023" name="Plants (Basel)">
        <title>Bridging the Gap: Combining Genomics and Transcriptomics Approaches to Understand Stylosanthes scabra, an Orphan Legume from the Brazilian Caatinga.</title>
        <authorList>
            <person name="Ferreira-Neto J.R.C."/>
            <person name="da Silva M.D."/>
            <person name="Binneck E."/>
            <person name="de Melo N.F."/>
            <person name="da Silva R.H."/>
            <person name="de Melo A.L.T.M."/>
            <person name="Pandolfi V."/>
            <person name="Bustamante F.O."/>
            <person name="Brasileiro-Vidal A.C."/>
            <person name="Benko-Iseppon A.M."/>
        </authorList>
    </citation>
    <scope>NUCLEOTIDE SEQUENCE [LARGE SCALE GENOMIC DNA]</scope>
    <source>
        <tissue evidence="3">Leaves</tissue>
    </source>
</reference>
<sequence length="572" mass="63435">MHVAAFSEESPWLRYDYLQQDPRTFTARGVVPYMPPPECLVPYIRDAGFGGPLQMGPFDYDMPLVSDLLRGRDRRRTVFICRGGSARSRRGIPSRSPHGWRPDQLVCAGLSNVVRNKDLGHGPGISGQSFLGRRGKELRRGEAEMAEASSLDDFGGRRPAGGAAVVCTLVHHDDDRSRLSWGSAVLCWTYHHLCIASRRDNLEMSGCLPLVISWIYQRFPRFCPPDRDLMVFPLVSRLSGLGQISRDTHTRRMLDFRNELDRVGVDDFVWTPYMAPHWRAIEPGWVNEVGEVETWLAVRQFGSEQAVPLDLVNLDGFLRVSARGDDKWWPTELAYWYGFWHNRRRPEHHIQIVAPHYPGWPTQEYAACWAAREPIVLPHDAPFHGRRARMQRPDIRRKGEGTSTSGRSDAQPGGDDGDEEAEYHRQEDIPQGGSGGTETRHASPTSTSSPGEGSGTGTAPHASGAGTSFNQFGPPNEMYDVFSCGDQTMDPIAHEYRASCAAEDTVCRPGPPLQPHHDPDEQLVLPAVPAAVLSVTFPASVAVPAHVQLSHPVAAATVLCERVTVLTPPAAR</sequence>
<evidence type="ECO:0000313" key="4">
    <source>
        <dbReference type="Proteomes" id="UP001341840"/>
    </source>
</evidence>
<dbReference type="PANTHER" id="PTHR46033">
    <property type="entry name" value="PROTEIN MAIN-LIKE 2"/>
    <property type="match status" value="1"/>
</dbReference>
<evidence type="ECO:0000313" key="3">
    <source>
        <dbReference type="EMBL" id="MED6150745.1"/>
    </source>
</evidence>
<gene>
    <name evidence="3" type="ORF">PIB30_075505</name>
</gene>
<feature type="domain" description="Aminotransferase-like plant mobile" evidence="2">
    <location>
        <begin position="172"/>
        <end position="344"/>
    </location>
</feature>
<dbReference type="InterPro" id="IPR044824">
    <property type="entry name" value="MAIN-like"/>
</dbReference>
<dbReference type="Proteomes" id="UP001341840">
    <property type="component" value="Unassembled WGS sequence"/>
</dbReference>
<accession>A0ABU6TQN2</accession>